<keyword evidence="4" id="KW-0862">Zinc</keyword>
<dbReference type="GO" id="GO:0046872">
    <property type="term" value="F:metal ion binding"/>
    <property type="evidence" value="ECO:0007669"/>
    <property type="project" value="UniProtKB-KW"/>
</dbReference>
<dbReference type="EMBL" id="JFAX01000035">
    <property type="protein sequence ID" value="EXI64445.1"/>
    <property type="molecule type" value="Genomic_DNA"/>
</dbReference>
<evidence type="ECO:0000256" key="3">
    <source>
        <dbReference type="ARBA" id="ARBA00022801"/>
    </source>
</evidence>
<evidence type="ECO:0000313" key="6">
    <source>
        <dbReference type="EMBL" id="EXI64445.1"/>
    </source>
</evidence>
<accession>A0A011NJB1</accession>
<feature type="domain" description="Amidohydrolase-related" evidence="5">
    <location>
        <begin position="64"/>
        <end position="412"/>
    </location>
</feature>
<dbReference type="CDD" id="cd01298">
    <property type="entry name" value="ATZ_TRZ_like"/>
    <property type="match status" value="1"/>
</dbReference>
<proteinExistence type="inferred from homology"/>
<keyword evidence="7" id="KW-1185">Reference proteome</keyword>
<dbReference type="PANTHER" id="PTHR43794:SF11">
    <property type="entry name" value="AMIDOHYDROLASE-RELATED DOMAIN-CONTAINING PROTEIN"/>
    <property type="match status" value="1"/>
</dbReference>
<dbReference type="PANTHER" id="PTHR43794">
    <property type="entry name" value="AMINOHYDROLASE SSNA-RELATED"/>
    <property type="match status" value="1"/>
</dbReference>
<dbReference type="EC" id="3.5.4.28" evidence="6"/>
<evidence type="ECO:0000313" key="7">
    <source>
        <dbReference type="Proteomes" id="UP000020218"/>
    </source>
</evidence>
<comment type="caution">
    <text evidence="6">The sequence shown here is derived from an EMBL/GenBank/DDBJ whole genome shotgun (WGS) entry which is preliminary data.</text>
</comment>
<dbReference type="NCBIfam" id="NF006549">
    <property type="entry name" value="PRK09045.1"/>
    <property type="match status" value="1"/>
</dbReference>
<evidence type="ECO:0000256" key="2">
    <source>
        <dbReference type="ARBA" id="ARBA00022723"/>
    </source>
</evidence>
<dbReference type="InterPro" id="IPR011059">
    <property type="entry name" value="Metal-dep_hydrolase_composite"/>
</dbReference>
<comment type="similarity">
    <text evidence="1">Belongs to the metallo-dependent hydrolases superfamily. ATZ/TRZ family.</text>
</comment>
<dbReference type="SUPFAM" id="SSF51556">
    <property type="entry name" value="Metallo-dependent hydrolases"/>
    <property type="match status" value="1"/>
</dbReference>
<dbReference type="PATRIC" id="fig|1454001.3.peg.3730"/>
<sequence>MTTSLPLVDLVIEARWVVPVEPAGAVLDQHAVVVDGGRIVAIVPRAEVDARYRARNRKCLPQHVLLPGLVNLHTHAAMSLLRGLADDLPLMRWLQDHVWPAEARHVSAQFVHDGTRLACAEMLRGGITCFNDMYFFPAAAAEAALASGIRAAIGLITVDFPSNYAADADDYLAKGLAVRDRFLGQPLLSFCLAPHAPYTVADRSFAQVLTLAEQIEVPLHLHLHETQQEIEDSLQRFAVRPIERLRRLGLLGPTLIAVHAVHLETQEIELLAAHGCSVAHCPSSNLKLASGIAPIARLAARGVNLGLGTDGAASNNRLDLFQEMRLAALLAKERDGRADAVAAHQVLRMATLGGACALGLDGEIGSIVVGKSADLCAVSFDDVALAPCYDPVSHLAYAVGREHVSDVWVAGRQRVENGRLSEGDESGLIGMALLWQNKIRP</sequence>
<reference evidence="6" key="1">
    <citation type="submission" date="2014-02" db="EMBL/GenBank/DDBJ databases">
        <title>Expanding our view of genomic diversity in Candidatus Accumulibacter clades.</title>
        <authorList>
            <person name="Skennerton C.T."/>
            <person name="Barr J.J."/>
            <person name="Slater F.R."/>
            <person name="Bond P.L."/>
            <person name="Tyson G.W."/>
        </authorList>
    </citation>
    <scope>NUCLEOTIDE SEQUENCE [LARGE SCALE GENOMIC DNA]</scope>
</reference>
<dbReference type="Proteomes" id="UP000020218">
    <property type="component" value="Unassembled WGS sequence"/>
</dbReference>
<dbReference type="Gene3D" id="2.30.40.10">
    <property type="entry name" value="Urease, subunit C, domain 1"/>
    <property type="match status" value="1"/>
</dbReference>
<dbReference type="Gene3D" id="3.20.20.140">
    <property type="entry name" value="Metal-dependent hydrolases"/>
    <property type="match status" value="1"/>
</dbReference>
<name>A0A011NJB1_9PROT</name>
<dbReference type="STRING" id="1454001.AW08_03692"/>
<dbReference type="InterPro" id="IPR032466">
    <property type="entry name" value="Metal_Hydrolase"/>
</dbReference>
<dbReference type="InterPro" id="IPR006680">
    <property type="entry name" value="Amidohydro-rel"/>
</dbReference>
<dbReference type="FunFam" id="3.20.20.140:FF:000014">
    <property type="entry name" value="5-methylthioadenosine/S-adenosylhomocysteine deaminase"/>
    <property type="match status" value="1"/>
</dbReference>
<keyword evidence="2" id="KW-0479">Metal-binding</keyword>
<dbReference type="Pfam" id="PF01979">
    <property type="entry name" value="Amidohydro_1"/>
    <property type="match status" value="1"/>
</dbReference>
<dbReference type="SUPFAM" id="SSF51338">
    <property type="entry name" value="Composite domain of metallo-dependent hydrolases"/>
    <property type="match status" value="1"/>
</dbReference>
<keyword evidence="3 6" id="KW-0378">Hydrolase</keyword>
<evidence type="ECO:0000259" key="5">
    <source>
        <dbReference type="Pfam" id="PF01979"/>
    </source>
</evidence>
<evidence type="ECO:0000256" key="1">
    <source>
        <dbReference type="ARBA" id="ARBA00006745"/>
    </source>
</evidence>
<organism evidence="6 7">
    <name type="scientific">Candidatus Accumulibacter adjunctus</name>
    <dbReference type="NCBI Taxonomy" id="1454001"/>
    <lineage>
        <taxon>Bacteria</taxon>
        <taxon>Pseudomonadati</taxon>
        <taxon>Pseudomonadota</taxon>
        <taxon>Betaproteobacteria</taxon>
        <taxon>Candidatus Accumulibacter</taxon>
    </lineage>
</organism>
<evidence type="ECO:0000256" key="4">
    <source>
        <dbReference type="ARBA" id="ARBA00022833"/>
    </source>
</evidence>
<dbReference type="InterPro" id="IPR050287">
    <property type="entry name" value="MTA/SAH_deaminase"/>
</dbReference>
<dbReference type="Pfam" id="PF22643">
    <property type="entry name" value="NagA_N"/>
    <property type="match status" value="1"/>
</dbReference>
<dbReference type="GO" id="GO:0050270">
    <property type="term" value="F:S-adenosylhomocysteine deaminase activity"/>
    <property type="evidence" value="ECO:0007669"/>
    <property type="project" value="UniProtKB-EC"/>
</dbReference>
<dbReference type="AlphaFoldDB" id="A0A011NJB1"/>
<protein>
    <submittedName>
        <fullName evidence="6">5-methylthioadenosine/S-adenosylhomocysteine deaminase</fullName>
        <ecNumber evidence="6">3.5.4.28</ecNumber>
    </submittedName>
</protein>
<gene>
    <name evidence="6" type="primary">mtaD</name>
    <name evidence="6" type="ORF">AW08_03692</name>
</gene>